<protein>
    <recommendedName>
        <fullName evidence="2">Three-Cys-motif partner protein TcmP</fullName>
    </recommendedName>
</protein>
<accession>A0A0F9GHP6</accession>
<sequence>MKLDEIGIWSEIKLDIIKEYANTFTTIMKSQEWCKGYVYIDAFAGPGIHISRQTGEFVQGSPLNALEIDNPFTEYHYIDIDKEKAETLKRLTGDRTNINIYQEDCNEVLVKKILPTLQYESKKRALCILDPYGLHLHWETIITAAKLRTTEIFLNFPLMDMNRNVLHKDLLSADPDQIERMNKFCGTDEWQEILYKEAKQLSLFGDTDRIKIVNSNIKLGEWFKKERLQKVAGFKFVPEPMLMRNSKGGPLFFLFFASHNETGKKIVTDIFNKHTKYL</sequence>
<dbReference type="NCBIfam" id="TIGR04474">
    <property type="entry name" value="tcm_partner"/>
    <property type="match status" value="1"/>
</dbReference>
<organism evidence="1">
    <name type="scientific">marine sediment metagenome</name>
    <dbReference type="NCBI Taxonomy" id="412755"/>
    <lineage>
        <taxon>unclassified sequences</taxon>
        <taxon>metagenomes</taxon>
        <taxon>ecological metagenomes</taxon>
    </lineage>
</organism>
<dbReference type="SUPFAM" id="SSF53335">
    <property type="entry name" value="S-adenosyl-L-methionine-dependent methyltransferases"/>
    <property type="match status" value="1"/>
</dbReference>
<comment type="caution">
    <text evidence="1">The sequence shown here is derived from an EMBL/GenBank/DDBJ whole genome shotgun (WGS) entry which is preliminary data.</text>
</comment>
<evidence type="ECO:0008006" key="2">
    <source>
        <dbReference type="Google" id="ProtNLM"/>
    </source>
</evidence>
<reference evidence="1" key="1">
    <citation type="journal article" date="2015" name="Nature">
        <title>Complex archaea that bridge the gap between prokaryotes and eukaryotes.</title>
        <authorList>
            <person name="Spang A."/>
            <person name="Saw J.H."/>
            <person name="Jorgensen S.L."/>
            <person name="Zaremba-Niedzwiedzka K."/>
            <person name="Martijn J."/>
            <person name="Lind A.E."/>
            <person name="van Eijk R."/>
            <person name="Schleper C."/>
            <person name="Guy L."/>
            <person name="Ettema T.J."/>
        </authorList>
    </citation>
    <scope>NUCLEOTIDE SEQUENCE</scope>
</reference>
<gene>
    <name evidence="1" type="ORF">LCGC14_2182360</name>
</gene>
<dbReference type="InterPro" id="IPR031009">
    <property type="entry name" value="Tcm_partner"/>
</dbReference>
<dbReference type="InterPro" id="IPR029063">
    <property type="entry name" value="SAM-dependent_MTases_sf"/>
</dbReference>
<dbReference type="Gene3D" id="3.40.50.150">
    <property type="entry name" value="Vaccinia Virus protein VP39"/>
    <property type="match status" value="1"/>
</dbReference>
<dbReference type="AlphaFoldDB" id="A0A0F9GHP6"/>
<name>A0A0F9GHP6_9ZZZZ</name>
<proteinExistence type="predicted"/>
<dbReference type="EMBL" id="LAZR01028400">
    <property type="protein sequence ID" value="KKL62722.1"/>
    <property type="molecule type" value="Genomic_DNA"/>
</dbReference>
<evidence type="ECO:0000313" key="1">
    <source>
        <dbReference type="EMBL" id="KKL62722.1"/>
    </source>
</evidence>